<dbReference type="OrthoDB" id="9812921at2"/>
<dbReference type="SUPFAM" id="SSF82171">
    <property type="entry name" value="DPP6 N-terminal domain-like"/>
    <property type="match status" value="1"/>
</dbReference>
<protein>
    <submittedName>
        <fullName evidence="8">Peptidase S9</fullName>
    </submittedName>
</protein>
<dbReference type="Pfam" id="PF07676">
    <property type="entry name" value="PD40"/>
    <property type="match status" value="1"/>
</dbReference>
<feature type="chain" id="PRO_5021709398" evidence="6">
    <location>
        <begin position="22"/>
        <end position="633"/>
    </location>
</feature>
<keyword evidence="4" id="KW-0378">Hydrolase</keyword>
<evidence type="ECO:0000256" key="6">
    <source>
        <dbReference type="SAM" id="SignalP"/>
    </source>
</evidence>
<evidence type="ECO:0000256" key="5">
    <source>
        <dbReference type="ARBA" id="ARBA00022825"/>
    </source>
</evidence>
<dbReference type="InterPro" id="IPR011042">
    <property type="entry name" value="6-blade_b-propeller_TolB-like"/>
</dbReference>
<sequence length="633" mass="71319">MKRFGLLAAFAGVFLSSVAQQRMTPELLWKLGRVSGVGITKDNTGVVFTVSTPNVDLNKSSKKTYLIPIIGGSAKEIADSNDYVKNDHISPNGKYFILADDVKVKNVFGKDFYPELSKSSAQIYDQLNYRHWDEWEDGAFSHIFVQPIGKPAERKDIMAGQPYDSPQKPYGGDEDFTWSPDGNIVYVIKPKEGTAYALSTNTDIFSYNLTTGTTLNLTQGMMGYDQAPAYSAQGQLAWLSMKREGYEADKQDIIVNTGTGKVNLTQHWDGSVDGFKWSSDGRNIYFNAAVDGTLQLFVVDYPGMTMKVPEVKQITHGDFDVSALVGQVGNTMVVARTDMNHAAELYTVDLTTGALKQLTHVNDEVYSKLTTGKFERRYVTTTDNKKMLVWMMFPPDFDPAKKYPALLYCQGGPQSPLTQFYSFRWNLQLMAANGYIIVAPNRRGMYGHGQEWNEAISKDWGGQVMKDYLSAIDYASKEGYVDKSRLGCVGASYGGYSVFYLAGIHNNRFKTFISHDGVFDLKSMSGTTEELWFSNWENGGYYWDKANKVAQKTFTQFNPIDNVAKWNTPIFIIQGGKDFRVPIEQGLQAFQAAQLRGIKSKLLYLPDENHWVLKPQNALVWQREFYKWLKETL</sequence>
<feature type="signal peptide" evidence="6">
    <location>
        <begin position="1"/>
        <end position="21"/>
    </location>
</feature>
<evidence type="ECO:0000256" key="4">
    <source>
        <dbReference type="ARBA" id="ARBA00022801"/>
    </source>
</evidence>
<accession>A0A512BGH6</accession>
<keyword evidence="5" id="KW-0720">Serine protease</keyword>
<evidence type="ECO:0000313" key="8">
    <source>
        <dbReference type="EMBL" id="GEO11066.1"/>
    </source>
</evidence>
<dbReference type="Gene3D" id="2.120.10.30">
    <property type="entry name" value="TolB, C-terminal domain"/>
    <property type="match status" value="2"/>
</dbReference>
<dbReference type="Gene3D" id="3.40.50.1820">
    <property type="entry name" value="alpha/beta hydrolase"/>
    <property type="match status" value="1"/>
</dbReference>
<dbReference type="RefSeq" id="WP_147205176.1">
    <property type="nucleotide sequence ID" value="NZ_BJYT01000015.1"/>
</dbReference>
<proteinExistence type="inferred from homology"/>
<dbReference type="Proteomes" id="UP000321513">
    <property type="component" value="Unassembled WGS sequence"/>
</dbReference>
<feature type="domain" description="Peptidase S9 prolyl oligopeptidase catalytic" evidence="7">
    <location>
        <begin position="422"/>
        <end position="633"/>
    </location>
</feature>
<gene>
    <name evidence="8" type="primary">pop</name>
    <name evidence="8" type="ORF">SAE01_35620</name>
</gene>
<evidence type="ECO:0000256" key="2">
    <source>
        <dbReference type="ARBA" id="ARBA00022670"/>
    </source>
</evidence>
<dbReference type="PANTHER" id="PTHR42776">
    <property type="entry name" value="SERINE PEPTIDASE S9 FAMILY MEMBER"/>
    <property type="match status" value="1"/>
</dbReference>
<dbReference type="AlphaFoldDB" id="A0A512BGH6"/>
<dbReference type="FunFam" id="3.40.50.1820:FF:000028">
    <property type="entry name" value="S9 family peptidase"/>
    <property type="match status" value="1"/>
</dbReference>
<comment type="caution">
    <text evidence="8">The sequence shown here is derived from an EMBL/GenBank/DDBJ whole genome shotgun (WGS) entry which is preliminary data.</text>
</comment>
<dbReference type="SUPFAM" id="SSF53474">
    <property type="entry name" value="alpha/beta-Hydrolases"/>
    <property type="match status" value="1"/>
</dbReference>
<evidence type="ECO:0000256" key="1">
    <source>
        <dbReference type="ARBA" id="ARBA00010040"/>
    </source>
</evidence>
<keyword evidence="3 6" id="KW-0732">Signal</keyword>
<comment type="similarity">
    <text evidence="1">Belongs to the peptidase S9C family.</text>
</comment>
<dbReference type="InterPro" id="IPR001375">
    <property type="entry name" value="Peptidase_S9_cat"/>
</dbReference>
<evidence type="ECO:0000259" key="7">
    <source>
        <dbReference type="Pfam" id="PF00326"/>
    </source>
</evidence>
<keyword evidence="9" id="KW-1185">Reference proteome</keyword>
<dbReference type="InterPro" id="IPR029058">
    <property type="entry name" value="AB_hydrolase_fold"/>
</dbReference>
<dbReference type="InterPro" id="IPR011659">
    <property type="entry name" value="WD40"/>
</dbReference>
<dbReference type="GO" id="GO:0006508">
    <property type="term" value="P:proteolysis"/>
    <property type="evidence" value="ECO:0007669"/>
    <property type="project" value="UniProtKB-KW"/>
</dbReference>
<organism evidence="8 9">
    <name type="scientific">Segetibacter aerophilus</name>
    <dbReference type="NCBI Taxonomy" id="670293"/>
    <lineage>
        <taxon>Bacteria</taxon>
        <taxon>Pseudomonadati</taxon>
        <taxon>Bacteroidota</taxon>
        <taxon>Chitinophagia</taxon>
        <taxon>Chitinophagales</taxon>
        <taxon>Chitinophagaceae</taxon>
        <taxon>Segetibacter</taxon>
    </lineage>
</organism>
<dbReference type="GO" id="GO:0004252">
    <property type="term" value="F:serine-type endopeptidase activity"/>
    <property type="evidence" value="ECO:0007669"/>
    <property type="project" value="TreeGrafter"/>
</dbReference>
<dbReference type="PANTHER" id="PTHR42776:SF13">
    <property type="entry name" value="DIPEPTIDYL-PEPTIDASE 5"/>
    <property type="match status" value="1"/>
</dbReference>
<dbReference type="EMBL" id="BJYT01000015">
    <property type="protein sequence ID" value="GEO11066.1"/>
    <property type="molecule type" value="Genomic_DNA"/>
</dbReference>
<keyword evidence="2" id="KW-0645">Protease</keyword>
<dbReference type="Pfam" id="PF00326">
    <property type="entry name" value="Peptidase_S9"/>
    <property type="match status" value="1"/>
</dbReference>
<reference evidence="8 9" key="1">
    <citation type="submission" date="2019-07" db="EMBL/GenBank/DDBJ databases">
        <title>Whole genome shotgun sequence of Segetibacter aerophilus NBRC 106135.</title>
        <authorList>
            <person name="Hosoyama A."/>
            <person name="Uohara A."/>
            <person name="Ohji S."/>
            <person name="Ichikawa N."/>
        </authorList>
    </citation>
    <scope>NUCLEOTIDE SEQUENCE [LARGE SCALE GENOMIC DNA]</scope>
    <source>
        <strain evidence="8 9">NBRC 106135</strain>
    </source>
</reference>
<evidence type="ECO:0000313" key="9">
    <source>
        <dbReference type="Proteomes" id="UP000321513"/>
    </source>
</evidence>
<name>A0A512BGH6_9BACT</name>
<evidence type="ECO:0000256" key="3">
    <source>
        <dbReference type="ARBA" id="ARBA00022729"/>
    </source>
</evidence>